<evidence type="ECO:0000313" key="3">
    <source>
        <dbReference type="Proteomes" id="UP001597474"/>
    </source>
</evidence>
<name>A0ABW5U6K4_9RHOB</name>
<dbReference type="EMBL" id="JBHUMP010000029">
    <property type="protein sequence ID" value="MFD2741541.1"/>
    <property type="molecule type" value="Genomic_DNA"/>
</dbReference>
<evidence type="ECO:0000313" key="2">
    <source>
        <dbReference type="EMBL" id="MFD2741541.1"/>
    </source>
</evidence>
<dbReference type="RefSeq" id="WP_386375968.1">
    <property type="nucleotide sequence ID" value="NZ_JBHUMP010000029.1"/>
</dbReference>
<keyword evidence="1" id="KW-1133">Transmembrane helix</keyword>
<organism evidence="2 3">
    <name type="scientific">Sulfitobacter aestuarii</name>
    <dbReference type="NCBI Taxonomy" id="2161676"/>
    <lineage>
        <taxon>Bacteria</taxon>
        <taxon>Pseudomonadati</taxon>
        <taxon>Pseudomonadota</taxon>
        <taxon>Alphaproteobacteria</taxon>
        <taxon>Rhodobacterales</taxon>
        <taxon>Roseobacteraceae</taxon>
        <taxon>Sulfitobacter</taxon>
    </lineage>
</organism>
<sequence>MRGVSDTADLPLSLDLAADLAAAAASLYLFVAEVERALFTVVVPLSLIFFSGASPFFSASAFAGPTLSGAVPEAVDPGPVSVFATGFSGAEVVVGFPTSSVVAGFAVPAFGAVDSGLVSGLAGDVGPEPEDDIDGAVFSGVSATCLALSPCLADNTGVAGVPRSFSMGSVLAV</sequence>
<gene>
    <name evidence="2" type="ORF">ACFSUD_18395</name>
</gene>
<comment type="caution">
    <text evidence="2">The sequence shown here is derived from an EMBL/GenBank/DDBJ whole genome shotgun (WGS) entry which is preliminary data.</text>
</comment>
<dbReference type="Proteomes" id="UP001597474">
    <property type="component" value="Unassembled WGS sequence"/>
</dbReference>
<reference evidence="3" key="1">
    <citation type="journal article" date="2019" name="Int. J. Syst. Evol. Microbiol.">
        <title>The Global Catalogue of Microorganisms (GCM) 10K type strain sequencing project: providing services to taxonomists for standard genome sequencing and annotation.</title>
        <authorList>
            <consortium name="The Broad Institute Genomics Platform"/>
            <consortium name="The Broad Institute Genome Sequencing Center for Infectious Disease"/>
            <person name="Wu L."/>
            <person name="Ma J."/>
        </authorList>
    </citation>
    <scope>NUCLEOTIDE SEQUENCE [LARGE SCALE GENOMIC DNA]</scope>
    <source>
        <strain evidence="3">TISTR 2562</strain>
    </source>
</reference>
<feature type="transmembrane region" description="Helical" evidence="1">
    <location>
        <begin position="12"/>
        <end position="31"/>
    </location>
</feature>
<accession>A0ABW5U6K4</accession>
<keyword evidence="1" id="KW-0812">Transmembrane</keyword>
<keyword evidence="1" id="KW-0472">Membrane</keyword>
<protein>
    <submittedName>
        <fullName evidence="2">Uncharacterized protein</fullName>
    </submittedName>
</protein>
<evidence type="ECO:0000256" key="1">
    <source>
        <dbReference type="SAM" id="Phobius"/>
    </source>
</evidence>
<keyword evidence="3" id="KW-1185">Reference proteome</keyword>
<proteinExistence type="predicted"/>
<feature type="transmembrane region" description="Helical" evidence="1">
    <location>
        <begin position="37"/>
        <end position="57"/>
    </location>
</feature>